<organism evidence="1 2">
    <name type="scientific">Phaeosphaeria nodorum (strain SN15 / ATCC MYA-4574 / FGSC 10173)</name>
    <name type="common">Glume blotch fungus</name>
    <name type="synonym">Parastagonospora nodorum</name>
    <dbReference type="NCBI Taxonomy" id="321614"/>
    <lineage>
        <taxon>Eukaryota</taxon>
        <taxon>Fungi</taxon>
        <taxon>Dikarya</taxon>
        <taxon>Ascomycota</taxon>
        <taxon>Pezizomycotina</taxon>
        <taxon>Dothideomycetes</taxon>
        <taxon>Pleosporomycetidae</taxon>
        <taxon>Pleosporales</taxon>
        <taxon>Pleosporineae</taxon>
        <taxon>Phaeosphaeriaceae</taxon>
        <taxon>Parastagonospora</taxon>
    </lineage>
</organism>
<dbReference type="InParanoid" id="Q0TVW1"/>
<reference evidence="2" key="1">
    <citation type="journal article" date="2007" name="Plant Cell">
        <title>Dothideomycete-plant interactions illuminated by genome sequencing and EST analysis of the wheat pathogen Stagonospora nodorum.</title>
        <authorList>
            <person name="Hane J.K."/>
            <person name="Lowe R.G."/>
            <person name="Solomon P.S."/>
            <person name="Tan K.C."/>
            <person name="Schoch C.L."/>
            <person name="Spatafora J.W."/>
            <person name="Crous P.W."/>
            <person name="Kodira C."/>
            <person name="Birren B.W."/>
            <person name="Galagan J.E."/>
            <person name="Torriani S.F."/>
            <person name="McDonald B.A."/>
            <person name="Oliver R.P."/>
        </authorList>
    </citation>
    <scope>NUCLEOTIDE SEQUENCE [LARGE SCALE GENOMIC DNA]</scope>
    <source>
        <strain evidence="2">SN15 / ATCC MYA-4574 / FGSC 10173</strain>
    </source>
</reference>
<dbReference type="GeneID" id="5983332"/>
<dbReference type="RefSeq" id="XP_001806401.1">
    <property type="nucleotide sequence ID" value="XM_001806349.1"/>
</dbReference>
<name>Q0TVW1_PHANO</name>
<sequence length="93" mass="10241">MSSARSGRRADFPKSRCLGRWLAPAAYQSKLADYKISADDNWKGGSTTIASRTRSEVDLTVAFRISGSWTPQFCSGNRGPWSDLYVYDGCLPA</sequence>
<gene>
    <name evidence="1" type="ORF">SNOG_16277</name>
</gene>
<dbReference type="EMBL" id="CH445369">
    <property type="protein sequence ID" value="EAT76263.1"/>
    <property type="molecule type" value="Genomic_DNA"/>
</dbReference>
<dbReference type="Proteomes" id="UP000001055">
    <property type="component" value="Unassembled WGS sequence"/>
</dbReference>
<evidence type="ECO:0000313" key="2">
    <source>
        <dbReference type="Proteomes" id="UP000001055"/>
    </source>
</evidence>
<evidence type="ECO:0000313" key="1">
    <source>
        <dbReference type="EMBL" id="EAT76263.1"/>
    </source>
</evidence>
<accession>Q0TVW1</accession>
<proteinExistence type="predicted"/>
<protein>
    <submittedName>
        <fullName evidence="1">Uncharacterized protein</fullName>
    </submittedName>
</protein>
<dbReference type="KEGG" id="pno:SNOG_16277"/>
<dbReference type="AlphaFoldDB" id="Q0TVW1"/>